<dbReference type="InterPro" id="IPR000639">
    <property type="entry name" value="Epox_hydrolase-like"/>
</dbReference>
<evidence type="ECO:0000313" key="3">
    <source>
        <dbReference type="Proteomes" id="UP001609175"/>
    </source>
</evidence>
<name>A0ABW7JPN5_9NOCA</name>
<dbReference type="PANTHER" id="PTHR43798">
    <property type="entry name" value="MONOACYLGLYCEROL LIPASE"/>
    <property type="match status" value="1"/>
</dbReference>
<protein>
    <submittedName>
        <fullName evidence="2">Alpha/beta fold hydrolase</fullName>
    </submittedName>
</protein>
<dbReference type="Gene3D" id="3.40.50.1820">
    <property type="entry name" value="alpha/beta hydrolase"/>
    <property type="match status" value="1"/>
</dbReference>
<proteinExistence type="predicted"/>
<dbReference type="Pfam" id="PF00561">
    <property type="entry name" value="Abhydrolase_1"/>
    <property type="match status" value="1"/>
</dbReference>
<keyword evidence="2" id="KW-0378">Hydrolase</keyword>
<sequence length="294" mass="32474">MEPTLREWLAGGNRMQVGEHTLFVRQDGPSDGRPVTLLHGFPTSSHDWSLVLPALVEAGCRVTTLDFLGFGASDKPHPHEYLLTEQATLVEGVWAALDIGETDLVAHDYGVSVAQELLARRSDRITSMTWLNGGLYPDLHRPIRIQKLIHGPVGGLLSRAASERTYSASLRKVFGRPVADDLLHEMWVSTSSNRGKRNQHALLQYIDERKVHAKRWQQALESYAGPTLFVWGPADPVSGGHVLPRLRERLPDAEFLVLDAAPPTGHYPQVENPDAVGAALSAFLRRGELPKQAD</sequence>
<evidence type="ECO:0000259" key="1">
    <source>
        <dbReference type="Pfam" id="PF00561"/>
    </source>
</evidence>
<dbReference type="InterPro" id="IPR050266">
    <property type="entry name" value="AB_hydrolase_sf"/>
</dbReference>
<gene>
    <name evidence="2" type="ORF">ACHIPZ_16160</name>
</gene>
<dbReference type="GO" id="GO:0016787">
    <property type="term" value="F:hydrolase activity"/>
    <property type="evidence" value="ECO:0007669"/>
    <property type="project" value="UniProtKB-KW"/>
</dbReference>
<dbReference type="InterPro" id="IPR000073">
    <property type="entry name" value="AB_hydrolase_1"/>
</dbReference>
<dbReference type="InterPro" id="IPR029058">
    <property type="entry name" value="AB_hydrolase_fold"/>
</dbReference>
<dbReference type="PRINTS" id="PR00412">
    <property type="entry name" value="EPOXHYDRLASE"/>
</dbReference>
<evidence type="ECO:0000313" key="2">
    <source>
        <dbReference type="EMBL" id="MFH5209715.1"/>
    </source>
</evidence>
<reference evidence="2 3" key="1">
    <citation type="submission" date="2024-10" db="EMBL/GenBank/DDBJ databases">
        <authorList>
            <person name="Riesco R."/>
        </authorList>
    </citation>
    <scope>NUCLEOTIDE SEQUENCE [LARGE SCALE GENOMIC DNA]</scope>
    <source>
        <strain evidence="2 3">NCIMB 15449</strain>
    </source>
</reference>
<organism evidence="2 3">
    <name type="scientific">Antrihabitans spumae</name>
    <dbReference type="NCBI Taxonomy" id="3373370"/>
    <lineage>
        <taxon>Bacteria</taxon>
        <taxon>Bacillati</taxon>
        <taxon>Actinomycetota</taxon>
        <taxon>Actinomycetes</taxon>
        <taxon>Mycobacteriales</taxon>
        <taxon>Nocardiaceae</taxon>
        <taxon>Antrihabitans</taxon>
    </lineage>
</organism>
<dbReference type="SUPFAM" id="SSF53474">
    <property type="entry name" value="alpha/beta-Hydrolases"/>
    <property type="match status" value="1"/>
</dbReference>
<comment type="caution">
    <text evidence="2">The sequence shown here is derived from an EMBL/GenBank/DDBJ whole genome shotgun (WGS) entry which is preliminary data.</text>
</comment>
<feature type="domain" description="AB hydrolase-1" evidence="1">
    <location>
        <begin position="34"/>
        <end position="273"/>
    </location>
</feature>
<dbReference type="Proteomes" id="UP001609175">
    <property type="component" value="Unassembled WGS sequence"/>
</dbReference>
<dbReference type="PANTHER" id="PTHR43798:SF33">
    <property type="entry name" value="HYDROLASE, PUTATIVE (AFU_ORTHOLOGUE AFUA_2G14860)-RELATED"/>
    <property type="match status" value="1"/>
</dbReference>
<dbReference type="EMBL" id="JBIMSO010000055">
    <property type="protein sequence ID" value="MFH5209715.1"/>
    <property type="molecule type" value="Genomic_DNA"/>
</dbReference>
<accession>A0ABW7JPN5</accession>
<dbReference type="RefSeq" id="WP_395115421.1">
    <property type="nucleotide sequence ID" value="NZ_JBIMSO010000055.1"/>
</dbReference>